<feature type="region of interest" description="Disordered" evidence="1">
    <location>
        <begin position="1"/>
        <end position="32"/>
    </location>
</feature>
<dbReference type="EMBL" id="AB173236">
    <property type="protein sequence ID" value="BAE90298.1"/>
    <property type="molecule type" value="mRNA"/>
</dbReference>
<accession>I7GIP9</accession>
<reference evidence="2" key="1">
    <citation type="journal article" date="2007" name="PLoS Biol.">
        <title>Rate of evolution in brain-expressed genes in humans and other primates.</title>
        <authorList>
            <person name="Wang H.-Y."/>
            <person name="Chien H.-C."/>
            <person name="Osada N."/>
            <person name="Hashimoto K."/>
            <person name="Sugano S."/>
            <person name="Gojobori T."/>
            <person name="Chou C.-K."/>
            <person name="Tsai S.-F."/>
            <person name="Wu C.-I."/>
            <person name="Shen C.-K.J."/>
        </authorList>
    </citation>
    <scope>NUCLEOTIDE SEQUENCE</scope>
</reference>
<evidence type="ECO:0000256" key="1">
    <source>
        <dbReference type="SAM" id="MobiDB-lite"/>
    </source>
</evidence>
<evidence type="ECO:0000313" key="2">
    <source>
        <dbReference type="EMBL" id="BAE90298.1"/>
    </source>
</evidence>
<sequence length="236" mass="25559">MASDCGPTRKRPSSQKGPSPPRARAQRPVGGENWSFQGTVQLLCGCVPRSQDFQEIEPVPCALGNNSPRQHFGIPGYPEAARDFSSSPAPGLLTLCSRLRAKPDSVCLPFFPPREANATPTRLCLRVSLAGEGKPTWSREEDGAAISVRTAGPAPDKELPRSPGVWELECVKGAYCSEPLIAPSSGCVSKIVIKHCTTNTHKPKTNNHLISQFYLTGMHNSLYDKNTPIRLTPMTP</sequence>
<organism evidence="2">
    <name type="scientific">Macaca fascicularis</name>
    <name type="common">Crab-eating macaque</name>
    <name type="synonym">Cynomolgus monkey</name>
    <dbReference type="NCBI Taxonomy" id="9541"/>
    <lineage>
        <taxon>Eukaryota</taxon>
        <taxon>Metazoa</taxon>
        <taxon>Chordata</taxon>
        <taxon>Craniata</taxon>
        <taxon>Vertebrata</taxon>
        <taxon>Euteleostomi</taxon>
        <taxon>Mammalia</taxon>
        <taxon>Eutheria</taxon>
        <taxon>Euarchontoglires</taxon>
        <taxon>Primates</taxon>
        <taxon>Haplorrhini</taxon>
        <taxon>Catarrhini</taxon>
        <taxon>Cercopithecidae</taxon>
        <taxon>Cercopithecinae</taxon>
        <taxon>Macaca</taxon>
    </lineage>
</organism>
<dbReference type="AlphaFoldDB" id="I7GIP9"/>
<protein>
    <submittedName>
        <fullName evidence="2">Macaca fascicularis brain cDNA clone: QflA-21635, similar to human NSE1 (NSE1), mRNA, RefSeq: NM_145175.1</fullName>
    </submittedName>
</protein>
<proteinExistence type="evidence at transcript level"/>
<name>I7GIP9_MACFA</name>